<comment type="caution">
    <text evidence="3">The sequence shown here is derived from an EMBL/GenBank/DDBJ whole genome shotgun (WGS) entry which is preliminary data.</text>
</comment>
<dbReference type="InterPro" id="IPR054344">
    <property type="entry name" value="TY-Chap_N"/>
</dbReference>
<reference evidence="3 4" key="1">
    <citation type="submission" date="2021-01" db="EMBL/GenBank/DDBJ databases">
        <title>WGS of actinomycetes isolated from Thailand.</title>
        <authorList>
            <person name="Thawai C."/>
        </authorList>
    </citation>
    <scope>NUCLEOTIDE SEQUENCE [LARGE SCALE GENOMIC DNA]</scope>
    <source>
        <strain evidence="3 4">LPG 2</strain>
    </source>
</reference>
<dbReference type="Proteomes" id="UP000602198">
    <property type="component" value="Unassembled WGS sequence"/>
</dbReference>
<accession>A0ABS1MBD3</accession>
<dbReference type="Pfam" id="PF22552">
    <property type="entry name" value="TY-Chap3"/>
    <property type="match status" value="1"/>
</dbReference>
<organism evidence="3 4">
    <name type="scientific">Nocardia acididurans</name>
    <dbReference type="NCBI Taxonomy" id="2802282"/>
    <lineage>
        <taxon>Bacteria</taxon>
        <taxon>Bacillati</taxon>
        <taxon>Actinomycetota</taxon>
        <taxon>Actinomycetes</taxon>
        <taxon>Mycobacteriales</taxon>
        <taxon>Nocardiaceae</taxon>
        <taxon>Nocardia</taxon>
    </lineage>
</organism>
<name>A0ABS1MBD3_9NOCA</name>
<evidence type="ECO:0000259" key="2">
    <source>
        <dbReference type="Pfam" id="PF22552"/>
    </source>
</evidence>
<feature type="compositionally biased region" description="Polar residues" evidence="1">
    <location>
        <begin position="441"/>
        <end position="450"/>
    </location>
</feature>
<dbReference type="EMBL" id="JAERRJ010000009">
    <property type="protein sequence ID" value="MBL1077539.1"/>
    <property type="molecule type" value="Genomic_DNA"/>
</dbReference>
<protein>
    <recommendedName>
        <fullName evidence="2">TY-Chap N-terminal domain-containing protein</fullName>
    </recommendedName>
</protein>
<feature type="region of interest" description="Disordered" evidence="1">
    <location>
        <begin position="431"/>
        <end position="450"/>
    </location>
</feature>
<feature type="domain" description="TY-Chap N-terminal" evidence="2">
    <location>
        <begin position="11"/>
        <end position="134"/>
    </location>
</feature>
<evidence type="ECO:0000313" key="4">
    <source>
        <dbReference type="Proteomes" id="UP000602198"/>
    </source>
</evidence>
<gene>
    <name evidence="3" type="ORF">JK358_24340</name>
</gene>
<proteinExistence type="predicted"/>
<keyword evidence="4" id="KW-1185">Reference proteome</keyword>
<sequence>MAFAQPETGDNWAAFEDRLCTLLASEIELRLTLEANGYDRFGDTNHFVTITRDGDELFADASSNEVTVEPERHLSEADMRRLRELGWAAPDPATYVRYWRLSAGAPGPETCRIIAAATVRVLREVFRVADPADLRAHGWTGEDGGLHVGELGVGAHSLPWRDSGPVPPVGFAAARGESAALIAFIARTVTATRAGAVPGGQLPRDLNRMVRAAGADQFEVTRVLLEQLLPLWPTRHAPLGVWKAWRGTLVRMARESTRARGVLLDLLPTAKGIDGWWLELLVDCGVTDALTGRGDARILPADGRAGWLSRTIGFPRWSGIVEKRRATWPPALWPRPLLELIPRMAAALIADGDPVHPNGGKMSGHGIDLRVMEALVAHGIPIAEVDVRGYLDVTGWVRHAEAEESLAALAAHPVFGPMLIECAEKQEPKWLEGTGKAVPSSRWSPLSGLN</sequence>
<evidence type="ECO:0000313" key="3">
    <source>
        <dbReference type="EMBL" id="MBL1077539.1"/>
    </source>
</evidence>
<dbReference type="RefSeq" id="WP_201950947.1">
    <property type="nucleotide sequence ID" value="NZ_JAERRJ010000009.1"/>
</dbReference>
<evidence type="ECO:0000256" key="1">
    <source>
        <dbReference type="SAM" id="MobiDB-lite"/>
    </source>
</evidence>